<keyword evidence="4" id="KW-1185">Reference proteome</keyword>
<evidence type="ECO:0000313" key="3">
    <source>
        <dbReference type="EMBL" id="EJD34821.1"/>
    </source>
</evidence>
<keyword evidence="2" id="KW-0732">Signal</keyword>
<dbReference type="OMA" id="KIAQAMY"/>
<sequence>MLVSASLFAVFSLVSPTLAGTLPRFTDLVTFGDSYTDVQSASDGGVAWPVYAAGQANVTLHAFARGGATCSSALTPRTGPPVMESQIPAFQNALKQSPLNQEQTVYTLWIGTNDVGVLGGLITGTAPQGVSVGNVTQCAVLSWMFALHDLGARNFIFMNMIPLELTPLYSPDGHPNRYWNHKRNATEWSTSMRNLVTEGNSHSLFLLQLMAALLHDARIALFDSHALFADMYSNPRKYLNGTAPLNVTSSEQECDYEVEGGPVGGVCPPGAKGSDRDSFLWFDELHPSEQADRVVAREIAAAMRGNTTWATWLF</sequence>
<feature type="signal peptide" evidence="2">
    <location>
        <begin position="1"/>
        <end position="19"/>
    </location>
</feature>
<dbReference type="InterPro" id="IPR001087">
    <property type="entry name" value="GDSL"/>
</dbReference>
<dbReference type="GO" id="GO:0016788">
    <property type="term" value="F:hydrolase activity, acting on ester bonds"/>
    <property type="evidence" value="ECO:0007669"/>
    <property type="project" value="InterPro"/>
</dbReference>
<dbReference type="Proteomes" id="UP000006514">
    <property type="component" value="Unassembled WGS sequence"/>
</dbReference>
<dbReference type="AlphaFoldDB" id="J0D760"/>
<dbReference type="OrthoDB" id="1600564at2759"/>
<dbReference type="InterPro" id="IPR036514">
    <property type="entry name" value="SGNH_hydro_sf"/>
</dbReference>
<dbReference type="EMBL" id="JH687919">
    <property type="protein sequence ID" value="EJD34821.1"/>
    <property type="molecule type" value="Genomic_DNA"/>
</dbReference>
<dbReference type="SUPFAM" id="SSF52266">
    <property type="entry name" value="SGNH hydrolase"/>
    <property type="match status" value="1"/>
</dbReference>
<evidence type="ECO:0000256" key="1">
    <source>
        <dbReference type="ARBA" id="ARBA00022801"/>
    </source>
</evidence>
<dbReference type="Pfam" id="PF00657">
    <property type="entry name" value="Lipase_GDSL"/>
    <property type="match status" value="1"/>
</dbReference>
<dbReference type="InterPro" id="IPR051058">
    <property type="entry name" value="GDSL_Est/Lipase"/>
</dbReference>
<organism evidence="3 4">
    <name type="scientific">Auricularia subglabra (strain TFB-10046 / SS5)</name>
    <name type="common">White-rot fungus</name>
    <name type="synonym">Auricularia delicata (strain TFB10046)</name>
    <dbReference type="NCBI Taxonomy" id="717982"/>
    <lineage>
        <taxon>Eukaryota</taxon>
        <taxon>Fungi</taxon>
        <taxon>Dikarya</taxon>
        <taxon>Basidiomycota</taxon>
        <taxon>Agaricomycotina</taxon>
        <taxon>Agaricomycetes</taxon>
        <taxon>Auriculariales</taxon>
        <taxon>Auriculariaceae</taxon>
        <taxon>Auricularia</taxon>
    </lineage>
</organism>
<dbReference type="InParanoid" id="J0D760"/>
<proteinExistence type="predicted"/>
<dbReference type="eggNOG" id="ENOG502RY46">
    <property type="taxonomic scope" value="Eukaryota"/>
</dbReference>
<evidence type="ECO:0000256" key="2">
    <source>
        <dbReference type="SAM" id="SignalP"/>
    </source>
</evidence>
<reference evidence="4" key="1">
    <citation type="journal article" date="2012" name="Science">
        <title>The Paleozoic origin of enzymatic lignin decomposition reconstructed from 31 fungal genomes.</title>
        <authorList>
            <person name="Floudas D."/>
            <person name="Binder M."/>
            <person name="Riley R."/>
            <person name="Barry K."/>
            <person name="Blanchette R.A."/>
            <person name="Henrissat B."/>
            <person name="Martinez A.T."/>
            <person name="Otillar R."/>
            <person name="Spatafora J.W."/>
            <person name="Yadav J.S."/>
            <person name="Aerts A."/>
            <person name="Benoit I."/>
            <person name="Boyd A."/>
            <person name="Carlson A."/>
            <person name="Copeland A."/>
            <person name="Coutinho P.M."/>
            <person name="de Vries R.P."/>
            <person name="Ferreira P."/>
            <person name="Findley K."/>
            <person name="Foster B."/>
            <person name="Gaskell J."/>
            <person name="Glotzer D."/>
            <person name="Gorecki P."/>
            <person name="Heitman J."/>
            <person name="Hesse C."/>
            <person name="Hori C."/>
            <person name="Igarashi K."/>
            <person name="Jurgens J.A."/>
            <person name="Kallen N."/>
            <person name="Kersten P."/>
            <person name="Kohler A."/>
            <person name="Kuees U."/>
            <person name="Kumar T.K.A."/>
            <person name="Kuo A."/>
            <person name="LaButti K."/>
            <person name="Larrondo L.F."/>
            <person name="Lindquist E."/>
            <person name="Ling A."/>
            <person name="Lombard V."/>
            <person name="Lucas S."/>
            <person name="Lundell T."/>
            <person name="Martin R."/>
            <person name="McLaughlin D.J."/>
            <person name="Morgenstern I."/>
            <person name="Morin E."/>
            <person name="Murat C."/>
            <person name="Nagy L.G."/>
            <person name="Nolan M."/>
            <person name="Ohm R.A."/>
            <person name="Patyshakuliyeva A."/>
            <person name="Rokas A."/>
            <person name="Ruiz-Duenas F.J."/>
            <person name="Sabat G."/>
            <person name="Salamov A."/>
            <person name="Samejima M."/>
            <person name="Schmutz J."/>
            <person name="Slot J.C."/>
            <person name="St John F."/>
            <person name="Stenlid J."/>
            <person name="Sun H."/>
            <person name="Sun S."/>
            <person name="Syed K."/>
            <person name="Tsang A."/>
            <person name="Wiebenga A."/>
            <person name="Young D."/>
            <person name="Pisabarro A."/>
            <person name="Eastwood D.C."/>
            <person name="Martin F."/>
            <person name="Cullen D."/>
            <person name="Grigoriev I.V."/>
            <person name="Hibbett D.S."/>
        </authorList>
    </citation>
    <scope>NUCLEOTIDE SEQUENCE [LARGE SCALE GENOMIC DNA]</scope>
    <source>
        <strain evidence="4">TFB10046</strain>
    </source>
</reference>
<dbReference type="PANTHER" id="PTHR45648:SF22">
    <property type="entry name" value="GDSL LIPASE_ACYLHYDROLASE FAMILY PROTEIN (AFU_ORTHOLOGUE AFUA_4G14700)"/>
    <property type="match status" value="1"/>
</dbReference>
<dbReference type="PANTHER" id="PTHR45648">
    <property type="entry name" value="GDSL LIPASE/ACYLHYDROLASE FAMILY PROTEIN (AFU_ORTHOLOGUE AFUA_4G14700)"/>
    <property type="match status" value="1"/>
</dbReference>
<evidence type="ECO:0000313" key="4">
    <source>
        <dbReference type="Proteomes" id="UP000006514"/>
    </source>
</evidence>
<keyword evidence="1 3" id="KW-0378">Hydrolase</keyword>
<gene>
    <name evidence="3" type="ORF">AURDEDRAFT_147560</name>
</gene>
<dbReference type="KEGG" id="adl:AURDEDRAFT_147560"/>
<feature type="chain" id="PRO_5003732737" evidence="2">
    <location>
        <begin position="20"/>
        <end position="314"/>
    </location>
</feature>
<dbReference type="Gene3D" id="3.40.50.1110">
    <property type="entry name" value="SGNH hydrolase"/>
    <property type="match status" value="1"/>
</dbReference>
<protein>
    <submittedName>
        <fullName evidence="3">GDSL lipase/acylhydrolase</fullName>
    </submittedName>
</protein>
<name>J0D760_AURST</name>
<accession>J0D760</accession>